<dbReference type="Gene3D" id="3.30.160.150">
    <property type="entry name" value="Lipoprotein like domain"/>
    <property type="match status" value="1"/>
</dbReference>
<keyword evidence="5 6" id="KW-0449">Lipoprotein</keyword>
<dbReference type="InterPro" id="IPR007485">
    <property type="entry name" value="LPS_assembly_LptE"/>
</dbReference>
<comment type="subcellular location">
    <subcellularLocation>
        <location evidence="6">Cell outer membrane</location>
        <topology evidence="6">Lipid-anchor</topology>
    </subcellularLocation>
</comment>
<dbReference type="PROSITE" id="PS51257">
    <property type="entry name" value="PROKAR_LIPOPROTEIN"/>
    <property type="match status" value="1"/>
</dbReference>
<keyword evidence="2 6" id="KW-0472">Membrane</keyword>
<keyword evidence="8" id="KW-1185">Reference proteome</keyword>
<comment type="caution">
    <text evidence="7">The sequence shown here is derived from an EMBL/GenBank/DDBJ whole genome shotgun (WGS) entry which is preliminary data.</text>
</comment>
<comment type="similarity">
    <text evidence="6">Belongs to the LptE lipoprotein family.</text>
</comment>
<comment type="function">
    <text evidence="6">Together with LptD, is involved in the assembly of lipopolysaccharide (LPS) at the surface of the outer membrane. Required for the proper assembly of LptD. Binds LPS and may serve as the LPS recognition site at the outer membrane.</text>
</comment>
<evidence type="ECO:0000256" key="2">
    <source>
        <dbReference type="ARBA" id="ARBA00023136"/>
    </source>
</evidence>
<evidence type="ECO:0000256" key="5">
    <source>
        <dbReference type="ARBA" id="ARBA00023288"/>
    </source>
</evidence>
<keyword evidence="3 6" id="KW-0564">Palmitate</keyword>
<dbReference type="EMBL" id="JABRWJ010000001">
    <property type="protein sequence ID" value="NRF66251.1"/>
    <property type="molecule type" value="Genomic_DNA"/>
</dbReference>
<dbReference type="PANTHER" id="PTHR38098:SF1">
    <property type="entry name" value="LPS-ASSEMBLY LIPOPROTEIN LPTE"/>
    <property type="match status" value="1"/>
</dbReference>
<evidence type="ECO:0000256" key="3">
    <source>
        <dbReference type="ARBA" id="ARBA00023139"/>
    </source>
</evidence>
<reference evidence="7 8" key="1">
    <citation type="submission" date="2020-05" db="EMBL/GenBank/DDBJ databases">
        <title>Aquincola sp. isolate from soil.</title>
        <authorList>
            <person name="Han J."/>
            <person name="Kim D.-U."/>
        </authorList>
    </citation>
    <scope>NUCLEOTIDE SEQUENCE [LARGE SCALE GENOMIC DNA]</scope>
    <source>
        <strain evidence="7 8">S2</strain>
    </source>
</reference>
<gene>
    <name evidence="6" type="primary">lptE</name>
    <name evidence="7" type="ORF">HLB44_04575</name>
</gene>
<comment type="subunit">
    <text evidence="6">Component of the lipopolysaccharide transport and assembly complex. Interacts with LptD.</text>
</comment>
<accession>A0ABX2ECE0</accession>
<evidence type="ECO:0000256" key="6">
    <source>
        <dbReference type="HAMAP-Rule" id="MF_01186"/>
    </source>
</evidence>
<protein>
    <recommendedName>
        <fullName evidence="6">LPS-assembly lipoprotein LptE</fullName>
    </recommendedName>
</protein>
<dbReference type="Proteomes" id="UP000737171">
    <property type="component" value="Unassembled WGS sequence"/>
</dbReference>
<evidence type="ECO:0000256" key="4">
    <source>
        <dbReference type="ARBA" id="ARBA00023237"/>
    </source>
</evidence>
<proteinExistence type="inferred from homology"/>
<evidence type="ECO:0000313" key="7">
    <source>
        <dbReference type="EMBL" id="NRF66251.1"/>
    </source>
</evidence>
<keyword evidence="4 6" id="KW-0998">Cell outer membrane</keyword>
<evidence type="ECO:0000256" key="1">
    <source>
        <dbReference type="ARBA" id="ARBA00022729"/>
    </source>
</evidence>
<sequence>MLRRSLLVLLPAALAGCGFQLRRAPELPFSRLALAGFAPRSPLAEELKRTLEPTVEVVESVNRAEAVLQALVDRRERSVTALTAAGQVRGVQLRVRLDFRLTTPGGREYIPDTTLQLARDMSYSETFALAKEQEEQQLYAALQTDIVLLLMRRLAEVKKT</sequence>
<evidence type="ECO:0000313" key="8">
    <source>
        <dbReference type="Proteomes" id="UP000737171"/>
    </source>
</evidence>
<keyword evidence="1 6" id="KW-0732">Signal</keyword>
<dbReference type="HAMAP" id="MF_01186">
    <property type="entry name" value="LPS_assembly_LptE"/>
    <property type="match status" value="1"/>
</dbReference>
<dbReference type="PANTHER" id="PTHR38098">
    <property type="entry name" value="LPS-ASSEMBLY LIPOPROTEIN LPTE"/>
    <property type="match status" value="1"/>
</dbReference>
<name>A0ABX2ECE0_9BURK</name>
<organism evidence="7 8">
    <name type="scientific">Pseudaquabacterium terrae</name>
    <dbReference type="NCBI Taxonomy" id="2732868"/>
    <lineage>
        <taxon>Bacteria</taxon>
        <taxon>Pseudomonadati</taxon>
        <taxon>Pseudomonadota</taxon>
        <taxon>Betaproteobacteria</taxon>
        <taxon>Burkholderiales</taxon>
        <taxon>Sphaerotilaceae</taxon>
        <taxon>Pseudaquabacterium</taxon>
    </lineage>
</organism>
<dbReference type="RefSeq" id="WP_173121013.1">
    <property type="nucleotide sequence ID" value="NZ_JABRWJ010000001.1"/>
</dbReference>
<dbReference type="Pfam" id="PF04390">
    <property type="entry name" value="LptE"/>
    <property type="match status" value="1"/>
</dbReference>